<evidence type="ECO:0000256" key="13">
    <source>
        <dbReference type="SAM" id="Phobius"/>
    </source>
</evidence>
<keyword evidence="3" id="KW-0444">Lipid biosynthesis</keyword>
<keyword evidence="16" id="KW-1185">Reference proteome</keyword>
<dbReference type="PANTHER" id="PTHR21248:SF22">
    <property type="entry name" value="PHOSPHOLIPASE D"/>
    <property type="match status" value="1"/>
</dbReference>
<feature type="domain" description="PLD phosphodiesterase" evidence="14">
    <location>
        <begin position="391"/>
        <end position="418"/>
    </location>
</feature>
<evidence type="ECO:0000256" key="10">
    <source>
        <dbReference type="ARBA" id="ARBA00023209"/>
    </source>
</evidence>
<dbReference type="Pfam" id="PF13091">
    <property type="entry name" value="PLDc_2"/>
    <property type="match status" value="2"/>
</dbReference>
<dbReference type="PROSITE" id="PS50035">
    <property type="entry name" value="PLD"/>
    <property type="match status" value="2"/>
</dbReference>
<gene>
    <name evidence="15" type="primary">cls</name>
    <name evidence="15" type="ORF">R0135_06960</name>
</gene>
<evidence type="ECO:0000256" key="9">
    <source>
        <dbReference type="ARBA" id="ARBA00023136"/>
    </source>
</evidence>
<reference evidence="15 16" key="1">
    <citation type="submission" date="2023-10" db="EMBL/GenBank/DDBJ databases">
        <title>Two novel species belonging to the OM43/NOR5 clade.</title>
        <authorList>
            <person name="Park M."/>
        </authorList>
    </citation>
    <scope>NUCLEOTIDE SEQUENCE [LARGE SCALE GENOMIC DNA]</scope>
    <source>
        <strain evidence="15 16">IMCC43200</strain>
    </source>
</reference>
<keyword evidence="10" id="KW-0594">Phospholipid biosynthesis</keyword>
<comment type="subcellular location">
    <subcellularLocation>
        <location evidence="1">Cell membrane</location>
        <topology evidence="1">Multi-pass membrane protein</topology>
    </subcellularLocation>
</comment>
<dbReference type="PANTHER" id="PTHR21248">
    <property type="entry name" value="CARDIOLIPIN SYNTHASE"/>
    <property type="match status" value="1"/>
</dbReference>
<evidence type="ECO:0000256" key="8">
    <source>
        <dbReference type="ARBA" id="ARBA00023098"/>
    </source>
</evidence>
<keyword evidence="6" id="KW-0677">Repeat</keyword>
<dbReference type="EC" id="2.7.8.-" evidence="12"/>
<dbReference type="InterPro" id="IPR001736">
    <property type="entry name" value="PLipase_D/transphosphatidylase"/>
</dbReference>
<keyword evidence="9 13" id="KW-0472">Membrane</keyword>
<dbReference type="CDD" id="cd09161">
    <property type="entry name" value="PLDc_PaCLS_like_2"/>
    <property type="match status" value="1"/>
</dbReference>
<accession>A0ABZ0I6M1</accession>
<dbReference type="NCBIfam" id="TIGR04265">
    <property type="entry name" value="bac_cardiolipin"/>
    <property type="match status" value="1"/>
</dbReference>
<sequence>MELNYSPEIIGIVLALIYVMAIASAIDAILQARTAQGSIAWVVSLLTLPYLSVPLYLVFGRNKFEGYIRERAQIEAQAEARLQLPRNELFDFQASDASKAFYRSLQRLARLPTVRGNAVELLIDGYATFDSIEAGLRSANHYILFQFYILRDDALGQRLGKVLAEKAQAGLRVCLLYDEVGSRSFSKSQLYKKLRQAGVQLAAFNTRQGRRNRFQINFRNHRKVVVVDGSSAWIGGHNVGIEYLGESEERGPWRDTHVKISGPAVIGAELTFATDWLWARREQLEINWQIERGAPGNCSVLLFPSDPASEFDEAGLMFHQVITQAKDRVWIASPYFVPDRGIIAALQLAALRGVDVRVMIPNNADGPVVGLANWSFTRELLPAGVAVYRYEPAFMHQKVLLLDRELAGVGTANFDNRSFRLNFEITALVHDEGFCDEVETMLLKDFGQSRLVTEEELGRKPFWFPLATAAARLMSPVL</sequence>
<evidence type="ECO:0000256" key="7">
    <source>
        <dbReference type="ARBA" id="ARBA00022989"/>
    </source>
</evidence>
<dbReference type="Gene3D" id="3.30.870.10">
    <property type="entry name" value="Endonuclease Chain A"/>
    <property type="match status" value="2"/>
</dbReference>
<dbReference type="SUPFAM" id="SSF56024">
    <property type="entry name" value="Phospholipase D/nuclease"/>
    <property type="match status" value="2"/>
</dbReference>
<keyword evidence="4" id="KW-0808">Transferase</keyword>
<evidence type="ECO:0000256" key="4">
    <source>
        <dbReference type="ARBA" id="ARBA00022679"/>
    </source>
</evidence>
<proteinExistence type="predicted"/>
<feature type="domain" description="PLD phosphodiesterase" evidence="14">
    <location>
        <begin position="216"/>
        <end position="243"/>
    </location>
</feature>
<dbReference type="Proteomes" id="UP001626537">
    <property type="component" value="Chromosome"/>
</dbReference>
<protein>
    <recommendedName>
        <fullName evidence="12">Cardiolipin synthase</fullName>
        <ecNumber evidence="12">2.7.8.-</ecNumber>
    </recommendedName>
</protein>
<feature type="transmembrane region" description="Helical" evidence="13">
    <location>
        <begin position="12"/>
        <end position="32"/>
    </location>
</feature>
<keyword evidence="7 13" id="KW-1133">Transmembrane helix</keyword>
<name>A0ABZ0I6M1_9GAMM</name>
<keyword evidence="8" id="KW-0443">Lipid metabolism</keyword>
<evidence type="ECO:0000313" key="16">
    <source>
        <dbReference type="Proteomes" id="UP001626537"/>
    </source>
</evidence>
<evidence type="ECO:0000256" key="1">
    <source>
        <dbReference type="ARBA" id="ARBA00004651"/>
    </source>
</evidence>
<feature type="transmembrane region" description="Helical" evidence="13">
    <location>
        <begin position="38"/>
        <end position="59"/>
    </location>
</feature>
<evidence type="ECO:0000256" key="5">
    <source>
        <dbReference type="ARBA" id="ARBA00022692"/>
    </source>
</evidence>
<keyword evidence="5 13" id="KW-0812">Transmembrane</keyword>
<dbReference type="EMBL" id="CP136864">
    <property type="protein sequence ID" value="WOJ94901.1"/>
    <property type="molecule type" value="Genomic_DNA"/>
</dbReference>
<keyword evidence="2" id="KW-1003">Cell membrane</keyword>
<dbReference type="InterPro" id="IPR022924">
    <property type="entry name" value="Cardiolipin_synthase"/>
</dbReference>
<keyword evidence="11" id="KW-1208">Phospholipid metabolism</keyword>
<evidence type="ECO:0000259" key="14">
    <source>
        <dbReference type="PROSITE" id="PS50035"/>
    </source>
</evidence>
<evidence type="ECO:0000256" key="3">
    <source>
        <dbReference type="ARBA" id="ARBA00022516"/>
    </source>
</evidence>
<evidence type="ECO:0000313" key="15">
    <source>
        <dbReference type="EMBL" id="WOJ94901.1"/>
    </source>
</evidence>
<dbReference type="RefSeq" id="WP_407349536.1">
    <property type="nucleotide sequence ID" value="NZ_CP136864.1"/>
</dbReference>
<dbReference type="InterPro" id="IPR027379">
    <property type="entry name" value="CLS_N"/>
</dbReference>
<organism evidence="15 16">
    <name type="scientific">Congregibacter variabilis</name>
    <dbReference type="NCBI Taxonomy" id="3081200"/>
    <lineage>
        <taxon>Bacteria</taxon>
        <taxon>Pseudomonadati</taxon>
        <taxon>Pseudomonadota</taxon>
        <taxon>Gammaproteobacteria</taxon>
        <taxon>Cellvibrionales</taxon>
        <taxon>Halieaceae</taxon>
        <taxon>Congregibacter</taxon>
    </lineage>
</organism>
<evidence type="ECO:0000256" key="12">
    <source>
        <dbReference type="NCBIfam" id="TIGR04265"/>
    </source>
</evidence>
<evidence type="ECO:0000256" key="6">
    <source>
        <dbReference type="ARBA" id="ARBA00022737"/>
    </source>
</evidence>
<evidence type="ECO:0000256" key="11">
    <source>
        <dbReference type="ARBA" id="ARBA00023264"/>
    </source>
</evidence>
<dbReference type="InterPro" id="IPR025202">
    <property type="entry name" value="PLD-like_dom"/>
</dbReference>
<dbReference type="SMART" id="SM00155">
    <property type="entry name" value="PLDc"/>
    <property type="match status" value="2"/>
</dbReference>
<evidence type="ECO:0000256" key="2">
    <source>
        <dbReference type="ARBA" id="ARBA00022475"/>
    </source>
</evidence>
<dbReference type="Pfam" id="PF13396">
    <property type="entry name" value="PLDc_N"/>
    <property type="match status" value="1"/>
</dbReference>